<feature type="compositionally biased region" description="Basic and acidic residues" evidence="1">
    <location>
        <begin position="44"/>
        <end position="54"/>
    </location>
</feature>
<proteinExistence type="predicted"/>
<reference evidence="3" key="1">
    <citation type="journal article" date="2005" name="Nature">
        <title>The map-based sequence of the rice genome.</title>
        <authorList>
            <consortium name="International rice genome sequencing project (IRGSP)"/>
            <person name="Matsumoto T."/>
            <person name="Wu J."/>
            <person name="Kanamori H."/>
            <person name="Katayose Y."/>
            <person name="Fujisawa M."/>
            <person name="Namiki N."/>
            <person name="Mizuno H."/>
            <person name="Yamamoto K."/>
            <person name="Antonio B.A."/>
            <person name="Baba T."/>
            <person name="Sakata K."/>
            <person name="Nagamura Y."/>
            <person name="Aoki H."/>
            <person name="Arikawa K."/>
            <person name="Arita K."/>
            <person name="Bito T."/>
            <person name="Chiden Y."/>
            <person name="Fujitsuka N."/>
            <person name="Fukunaka R."/>
            <person name="Hamada M."/>
            <person name="Harada C."/>
            <person name="Hayashi A."/>
            <person name="Hijishita S."/>
            <person name="Honda M."/>
            <person name="Hosokawa S."/>
            <person name="Ichikawa Y."/>
            <person name="Idonuma A."/>
            <person name="Iijima M."/>
            <person name="Ikeda M."/>
            <person name="Ikeno M."/>
            <person name="Ito K."/>
            <person name="Ito S."/>
            <person name="Ito T."/>
            <person name="Ito Y."/>
            <person name="Ito Y."/>
            <person name="Iwabuchi A."/>
            <person name="Kamiya K."/>
            <person name="Karasawa W."/>
            <person name="Kurita K."/>
            <person name="Katagiri S."/>
            <person name="Kikuta A."/>
            <person name="Kobayashi H."/>
            <person name="Kobayashi N."/>
            <person name="Machita K."/>
            <person name="Maehara T."/>
            <person name="Masukawa M."/>
            <person name="Mizubayashi T."/>
            <person name="Mukai Y."/>
            <person name="Nagasaki H."/>
            <person name="Nagata Y."/>
            <person name="Naito S."/>
            <person name="Nakashima M."/>
            <person name="Nakama Y."/>
            <person name="Nakamichi Y."/>
            <person name="Nakamura M."/>
            <person name="Meguro A."/>
            <person name="Negishi M."/>
            <person name="Ohta I."/>
            <person name="Ohta T."/>
            <person name="Okamoto M."/>
            <person name="Ono N."/>
            <person name="Saji S."/>
            <person name="Sakaguchi M."/>
            <person name="Sakai K."/>
            <person name="Shibata M."/>
            <person name="Shimokawa T."/>
            <person name="Song J."/>
            <person name="Takazaki Y."/>
            <person name="Terasawa K."/>
            <person name="Tsugane M."/>
            <person name="Tsuji K."/>
            <person name="Ueda S."/>
            <person name="Waki K."/>
            <person name="Yamagata H."/>
            <person name="Yamamoto M."/>
            <person name="Yamamoto S."/>
            <person name="Yamane H."/>
            <person name="Yoshiki S."/>
            <person name="Yoshihara R."/>
            <person name="Yukawa K."/>
            <person name="Zhong H."/>
            <person name="Yano M."/>
            <person name="Yuan Q."/>
            <person name="Ouyang S."/>
            <person name="Liu J."/>
            <person name="Jones K.M."/>
            <person name="Gansberger K."/>
            <person name="Moffat K."/>
            <person name="Hill J."/>
            <person name="Bera J."/>
            <person name="Fadrosh D."/>
            <person name="Jin S."/>
            <person name="Johri S."/>
            <person name="Kim M."/>
            <person name="Overton L."/>
            <person name="Reardon M."/>
            <person name="Tsitrin T."/>
            <person name="Vuong H."/>
            <person name="Weaver B."/>
            <person name="Ciecko A."/>
            <person name="Tallon L."/>
            <person name="Jackson J."/>
            <person name="Pai G."/>
            <person name="Aken S.V."/>
            <person name="Utterback T."/>
            <person name="Reidmuller S."/>
            <person name="Feldblyum T."/>
            <person name="Hsiao J."/>
            <person name="Zismann V."/>
            <person name="Iobst S."/>
            <person name="de Vazeille A.R."/>
            <person name="Buell C.R."/>
            <person name="Ying K."/>
            <person name="Li Y."/>
            <person name="Lu T."/>
            <person name="Huang Y."/>
            <person name="Zhao Q."/>
            <person name="Feng Q."/>
            <person name="Zhang L."/>
            <person name="Zhu J."/>
            <person name="Weng Q."/>
            <person name="Mu J."/>
            <person name="Lu Y."/>
            <person name="Fan D."/>
            <person name="Liu Y."/>
            <person name="Guan J."/>
            <person name="Zhang Y."/>
            <person name="Yu S."/>
            <person name="Liu X."/>
            <person name="Zhang Y."/>
            <person name="Hong G."/>
            <person name="Han B."/>
            <person name="Choisne N."/>
            <person name="Demange N."/>
            <person name="Orjeda G."/>
            <person name="Samain S."/>
            <person name="Cattolico L."/>
            <person name="Pelletier E."/>
            <person name="Couloux A."/>
            <person name="Segurens B."/>
            <person name="Wincker P."/>
            <person name="D'Hont A."/>
            <person name="Scarpelli C."/>
            <person name="Weissenbach J."/>
            <person name="Salanoubat M."/>
            <person name="Quetier F."/>
            <person name="Yu Y."/>
            <person name="Kim H.R."/>
            <person name="Rambo T."/>
            <person name="Currie J."/>
            <person name="Collura K."/>
            <person name="Luo M."/>
            <person name="Yang T."/>
            <person name="Ammiraju J.S.S."/>
            <person name="Engler F."/>
            <person name="Soderlund C."/>
            <person name="Wing R.A."/>
            <person name="Palmer L.E."/>
            <person name="de la Bastide M."/>
            <person name="Spiegel L."/>
            <person name="Nascimento L."/>
            <person name="Zutavern T."/>
            <person name="O'Shaughnessy A."/>
            <person name="Dike S."/>
            <person name="Dedhia N."/>
            <person name="Preston R."/>
            <person name="Balija V."/>
            <person name="McCombie W.R."/>
            <person name="Chow T."/>
            <person name="Chen H."/>
            <person name="Chung M."/>
            <person name="Chen C."/>
            <person name="Shaw J."/>
            <person name="Wu H."/>
            <person name="Hsiao K."/>
            <person name="Chao Y."/>
            <person name="Chu M."/>
            <person name="Cheng C."/>
            <person name="Hour A."/>
            <person name="Lee P."/>
            <person name="Lin S."/>
            <person name="Lin Y."/>
            <person name="Liou J."/>
            <person name="Liu S."/>
            <person name="Hsing Y."/>
            <person name="Raghuvanshi S."/>
            <person name="Mohanty A."/>
            <person name="Bharti A.K."/>
            <person name="Gaur A."/>
            <person name="Gupta V."/>
            <person name="Kumar D."/>
            <person name="Ravi V."/>
            <person name="Vij S."/>
            <person name="Kapur A."/>
            <person name="Khurana P."/>
            <person name="Khurana P."/>
            <person name="Khurana J.P."/>
            <person name="Tyagi A.K."/>
            <person name="Gaikwad K."/>
            <person name="Singh A."/>
            <person name="Dalal V."/>
            <person name="Srivastava S."/>
            <person name="Dixit A."/>
            <person name="Pal A.K."/>
            <person name="Ghazi I.A."/>
            <person name="Yadav M."/>
            <person name="Pandit A."/>
            <person name="Bhargava A."/>
            <person name="Sureshbabu K."/>
            <person name="Batra K."/>
            <person name="Sharma T.R."/>
            <person name="Mohapatra T."/>
            <person name="Singh N.K."/>
            <person name="Messing J."/>
            <person name="Nelson A.B."/>
            <person name="Fuks G."/>
            <person name="Kavchok S."/>
            <person name="Keizer G."/>
            <person name="Linton E."/>
            <person name="Llaca V."/>
            <person name="Song R."/>
            <person name="Tanyolac B."/>
            <person name="Young S."/>
            <person name="Ho-Il K."/>
            <person name="Hahn J.H."/>
            <person name="Sangsakoo G."/>
            <person name="Vanavichit A."/>
            <person name="de Mattos Luiz.A.T."/>
            <person name="Zimmer P.D."/>
            <person name="Malone G."/>
            <person name="Dellagostin O."/>
            <person name="de Oliveira A.C."/>
            <person name="Bevan M."/>
            <person name="Bancroft I."/>
            <person name="Minx P."/>
            <person name="Cordum H."/>
            <person name="Wilson R."/>
            <person name="Cheng Z."/>
            <person name="Jin W."/>
            <person name="Jiang J."/>
            <person name="Leong S.A."/>
            <person name="Iwama H."/>
            <person name="Gojobori T."/>
            <person name="Itoh T."/>
            <person name="Niimura Y."/>
            <person name="Fujii Y."/>
            <person name="Habara T."/>
            <person name="Sakai H."/>
            <person name="Sato Y."/>
            <person name="Wilson G."/>
            <person name="Kumar K."/>
            <person name="McCouch S."/>
            <person name="Juretic N."/>
            <person name="Hoen D."/>
            <person name="Wright S."/>
            <person name="Bruskiewich R."/>
            <person name="Bureau T."/>
            <person name="Miyao A."/>
            <person name="Hirochika H."/>
            <person name="Nishikawa T."/>
            <person name="Kadowaki K."/>
            <person name="Sugiura M."/>
            <person name="Burr B."/>
            <person name="Sasaki T."/>
        </authorList>
    </citation>
    <scope>NUCLEOTIDE SEQUENCE [LARGE SCALE GENOMIC DNA]</scope>
    <source>
        <strain evidence="3">cv. Nipponbare</strain>
    </source>
</reference>
<organism evidence="2 3">
    <name type="scientific">Oryza sativa subsp. japonica</name>
    <name type="common">Rice</name>
    <dbReference type="NCBI Taxonomy" id="39947"/>
    <lineage>
        <taxon>Eukaryota</taxon>
        <taxon>Viridiplantae</taxon>
        <taxon>Streptophyta</taxon>
        <taxon>Embryophyta</taxon>
        <taxon>Tracheophyta</taxon>
        <taxon>Spermatophyta</taxon>
        <taxon>Magnoliopsida</taxon>
        <taxon>Liliopsida</taxon>
        <taxon>Poales</taxon>
        <taxon>Poaceae</taxon>
        <taxon>BOP clade</taxon>
        <taxon>Oryzoideae</taxon>
        <taxon>Oryzeae</taxon>
        <taxon>Oryzinae</taxon>
        <taxon>Oryza</taxon>
        <taxon>Oryza sativa</taxon>
    </lineage>
</organism>
<reference evidence="3" key="2">
    <citation type="journal article" date="2008" name="Nucleic Acids Res.">
        <title>The rice annotation project database (RAP-DB): 2008 update.</title>
        <authorList>
            <consortium name="The rice annotation project (RAP)"/>
        </authorList>
    </citation>
    <scope>GENOME REANNOTATION</scope>
    <source>
        <strain evidence="3">cv. Nipponbare</strain>
    </source>
</reference>
<evidence type="ECO:0000256" key="1">
    <source>
        <dbReference type="SAM" id="MobiDB-lite"/>
    </source>
</evidence>
<feature type="region of interest" description="Disordered" evidence="1">
    <location>
        <begin position="1"/>
        <end position="79"/>
    </location>
</feature>
<gene>
    <name evidence="2" type="primary">P0409B11.34</name>
</gene>
<accession>Q6Z4A2</accession>
<sequence length="79" mass="8554">MYGWPHSHATQVIGAAEGASEHDVTSSGSPAVSPRGPHPAAAWQRERAREERRQNSHKCATPQLSPTAFNAVRADVRRA</sequence>
<evidence type="ECO:0000313" key="2">
    <source>
        <dbReference type="EMBL" id="BAC83965.1"/>
    </source>
</evidence>
<dbReference type="Proteomes" id="UP000000763">
    <property type="component" value="Chromosome 7"/>
</dbReference>
<name>Q6Z4A2_ORYSJ</name>
<evidence type="ECO:0000313" key="3">
    <source>
        <dbReference type="Proteomes" id="UP000000763"/>
    </source>
</evidence>
<dbReference type="AlphaFoldDB" id="Q6Z4A2"/>
<protein>
    <submittedName>
        <fullName evidence="2">Uncharacterized protein</fullName>
    </submittedName>
</protein>
<dbReference type="EMBL" id="AP005185">
    <property type="protein sequence ID" value="BAC83965.1"/>
    <property type="molecule type" value="Genomic_DNA"/>
</dbReference>